<keyword evidence="2" id="KW-1185">Reference proteome</keyword>
<protein>
    <submittedName>
        <fullName evidence="1">Uncharacterized protein</fullName>
    </submittedName>
</protein>
<dbReference type="EMBL" id="JASCZI010062489">
    <property type="protein sequence ID" value="MED6140555.1"/>
    <property type="molecule type" value="Genomic_DNA"/>
</dbReference>
<evidence type="ECO:0000313" key="1">
    <source>
        <dbReference type="EMBL" id="MED6140555.1"/>
    </source>
</evidence>
<dbReference type="Proteomes" id="UP001341840">
    <property type="component" value="Unassembled WGS sequence"/>
</dbReference>
<feature type="non-terminal residue" evidence="1">
    <location>
        <position position="124"/>
    </location>
</feature>
<comment type="caution">
    <text evidence="1">The sequence shown here is derived from an EMBL/GenBank/DDBJ whole genome shotgun (WGS) entry which is preliminary data.</text>
</comment>
<evidence type="ECO:0000313" key="2">
    <source>
        <dbReference type="Proteomes" id="UP001341840"/>
    </source>
</evidence>
<name>A0ABU6SWQ9_9FABA</name>
<sequence>MFSSGLHSSHLLPHHRRFVLFGLRGSSPPRACLVPSFSLEVFPAAIIDSSSSVFKAHHLLVLASSIRFSWRLGFPSMSLFKASVSARRSLTALQFGAMMENARAQEDFAEKWRKTSQPLQKMSL</sequence>
<accession>A0ABU6SWQ9</accession>
<gene>
    <name evidence="1" type="ORF">PIB30_094308</name>
</gene>
<organism evidence="1 2">
    <name type="scientific">Stylosanthes scabra</name>
    <dbReference type="NCBI Taxonomy" id="79078"/>
    <lineage>
        <taxon>Eukaryota</taxon>
        <taxon>Viridiplantae</taxon>
        <taxon>Streptophyta</taxon>
        <taxon>Embryophyta</taxon>
        <taxon>Tracheophyta</taxon>
        <taxon>Spermatophyta</taxon>
        <taxon>Magnoliopsida</taxon>
        <taxon>eudicotyledons</taxon>
        <taxon>Gunneridae</taxon>
        <taxon>Pentapetalae</taxon>
        <taxon>rosids</taxon>
        <taxon>fabids</taxon>
        <taxon>Fabales</taxon>
        <taxon>Fabaceae</taxon>
        <taxon>Papilionoideae</taxon>
        <taxon>50 kb inversion clade</taxon>
        <taxon>dalbergioids sensu lato</taxon>
        <taxon>Dalbergieae</taxon>
        <taxon>Pterocarpus clade</taxon>
        <taxon>Stylosanthes</taxon>
    </lineage>
</organism>
<proteinExistence type="predicted"/>
<reference evidence="1 2" key="1">
    <citation type="journal article" date="2023" name="Plants (Basel)">
        <title>Bridging the Gap: Combining Genomics and Transcriptomics Approaches to Understand Stylosanthes scabra, an Orphan Legume from the Brazilian Caatinga.</title>
        <authorList>
            <person name="Ferreira-Neto J.R.C."/>
            <person name="da Silva M.D."/>
            <person name="Binneck E."/>
            <person name="de Melo N.F."/>
            <person name="da Silva R.H."/>
            <person name="de Melo A.L.T.M."/>
            <person name="Pandolfi V."/>
            <person name="Bustamante F.O."/>
            <person name="Brasileiro-Vidal A.C."/>
            <person name="Benko-Iseppon A.M."/>
        </authorList>
    </citation>
    <scope>NUCLEOTIDE SEQUENCE [LARGE SCALE GENOMIC DNA]</scope>
    <source>
        <tissue evidence="1">Leaves</tissue>
    </source>
</reference>